<sequence>MLLRCGPRMQARGLLAINTCRCRSSIRTLTTGKEGEDKGAKDKDSTDGAMDMLTAMLENSHSNSKSAGSTKVSPKISSTGAFKTEEGDNEDDGAINLLASMLDEDKKLSNASKRSPSKASNEEQDILETAIFSKKADVEGGQDFLSDLLSGKVEKEKIEPDSIFKTLDVPSKNRFISPTARKLKKYASEDEDGWVPDWNKIAKEQHNQIPKPERPKPKPRPELVEGVSSDAEEVEGDLDEKEKVWLQNLMSKVTIAVERNPTYNKTQRETMINSFRQIDTKNKKTEA</sequence>
<name>A0A0L0FUL1_9EUKA</name>
<reference evidence="2 3" key="1">
    <citation type="submission" date="2011-02" db="EMBL/GenBank/DDBJ databases">
        <title>The Genome Sequence of Sphaeroforma arctica JP610.</title>
        <authorList>
            <consortium name="The Broad Institute Genome Sequencing Platform"/>
            <person name="Russ C."/>
            <person name="Cuomo C."/>
            <person name="Young S.K."/>
            <person name="Zeng Q."/>
            <person name="Gargeya S."/>
            <person name="Alvarado L."/>
            <person name="Berlin A."/>
            <person name="Chapman S.B."/>
            <person name="Chen Z."/>
            <person name="Freedman E."/>
            <person name="Gellesch M."/>
            <person name="Goldberg J."/>
            <person name="Griggs A."/>
            <person name="Gujja S."/>
            <person name="Heilman E."/>
            <person name="Heiman D."/>
            <person name="Howarth C."/>
            <person name="Mehta T."/>
            <person name="Neiman D."/>
            <person name="Pearson M."/>
            <person name="Roberts A."/>
            <person name="Saif S."/>
            <person name="Shea T."/>
            <person name="Shenoy N."/>
            <person name="Sisk P."/>
            <person name="Stolte C."/>
            <person name="Sykes S."/>
            <person name="White J."/>
            <person name="Yandava C."/>
            <person name="Burger G."/>
            <person name="Gray M.W."/>
            <person name="Holland P.W.H."/>
            <person name="King N."/>
            <person name="Lang F.B.F."/>
            <person name="Roger A.J."/>
            <person name="Ruiz-Trillo I."/>
            <person name="Haas B."/>
            <person name="Nusbaum C."/>
            <person name="Birren B."/>
        </authorList>
    </citation>
    <scope>NUCLEOTIDE SEQUENCE [LARGE SCALE GENOMIC DNA]</scope>
    <source>
        <strain evidence="2 3">JP610</strain>
    </source>
</reference>
<proteinExistence type="predicted"/>
<protein>
    <submittedName>
        <fullName evidence="2">Uncharacterized protein</fullName>
    </submittedName>
</protein>
<organism evidence="2 3">
    <name type="scientific">Sphaeroforma arctica JP610</name>
    <dbReference type="NCBI Taxonomy" id="667725"/>
    <lineage>
        <taxon>Eukaryota</taxon>
        <taxon>Ichthyosporea</taxon>
        <taxon>Ichthyophonida</taxon>
        <taxon>Sphaeroforma</taxon>
    </lineage>
</organism>
<dbReference type="RefSeq" id="XP_014154442.1">
    <property type="nucleotide sequence ID" value="XM_014298967.1"/>
</dbReference>
<feature type="compositionally biased region" description="Basic and acidic residues" evidence="1">
    <location>
        <begin position="200"/>
        <end position="223"/>
    </location>
</feature>
<evidence type="ECO:0000313" key="3">
    <source>
        <dbReference type="Proteomes" id="UP000054560"/>
    </source>
</evidence>
<feature type="region of interest" description="Disordered" evidence="1">
    <location>
        <begin position="30"/>
        <end position="49"/>
    </location>
</feature>
<evidence type="ECO:0000256" key="1">
    <source>
        <dbReference type="SAM" id="MobiDB-lite"/>
    </source>
</evidence>
<feature type="region of interest" description="Disordered" evidence="1">
    <location>
        <begin position="199"/>
        <end position="240"/>
    </location>
</feature>
<dbReference type="GeneID" id="25907616"/>
<keyword evidence="3" id="KW-1185">Reference proteome</keyword>
<feature type="compositionally biased region" description="Polar residues" evidence="1">
    <location>
        <begin position="57"/>
        <end position="81"/>
    </location>
</feature>
<dbReference type="AlphaFoldDB" id="A0A0L0FUL1"/>
<feature type="region of interest" description="Disordered" evidence="1">
    <location>
        <begin position="57"/>
        <end position="91"/>
    </location>
</feature>
<dbReference type="EMBL" id="KQ242138">
    <property type="protein sequence ID" value="KNC80540.1"/>
    <property type="molecule type" value="Genomic_DNA"/>
</dbReference>
<accession>A0A0L0FUL1</accession>
<gene>
    <name evidence="2" type="ORF">SARC_07112</name>
</gene>
<feature type="compositionally biased region" description="Acidic residues" evidence="1">
    <location>
        <begin position="230"/>
        <end position="239"/>
    </location>
</feature>
<evidence type="ECO:0000313" key="2">
    <source>
        <dbReference type="EMBL" id="KNC80540.1"/>
    </source>
</evidence>
<dbReference type="Proteomes" id="UP000054560">
    <property type="component" value="Unassembled WGS sequence"/>
</dbReference>
<feature type="compositionally biased region" description="Basic and acidic residues" evidence="1">
    <location>
        <begin position="33"/>
        <end position="46"/>
    </location>
</feature>